<feature type="transmembrane region" description="Helical" evidence="8">
    <location>
        <begin position="177"/>
        <end position="195"/>
    </location>
</feature>
<dbReference type="EMBL" id="BAAAGG010000005">
    <property type="protein sequence ID" value="GAA0753444.1"/>
    <property type="molecule type" value="Genomic_DNA"/>
</dbReference>
<evidence type="ECO:0000256" key="5">
    <source>
        <dbReference type="ARBA" id="ARBA00022692"/>
    </source>
</evidence>
<comment type="similarity">
    <text evidence="2 8">Belongs to the 4-toluene sulfonate uptake permease (TSUP) (TC 2.A.102) family.</text>
</comment>
<name>A0ABN1K3G2_9FLAO</name>
<dbReference type="InterPro" id="IPR052017">
    <property type="entry name" value="TSUP"/>
</dbReference>
<feature type="transmembrane region" description="Helical" evidence="8">
    <location>
        <begin position="111"/>
        <end position="130"/>
    </location>
</feature>
<evidence type="ECO:0000313" key="10">
    <source>
        <dbReference type="Proteomes" id="UP001500185"/>
    </source>
</evidence>
<dbReference type="PANTHER" id="PTHR30269:SF37">
    <property type="entry name" value="MEMBRANE TRANSPORTER PROTEIN"/>
    <property type="match status" value="1"/>
</dbReference>
<evidence type="ECO:0000256" key="2">
    <source>
        <dbReference type="ARBA" id="ARBA00009142"/>
    </source>
</evidence>
<feature type="transmembrane region" description="Helical" evidence="8">
    <location>
        <begin position="59"/>
        <end position="76"/>
    </location>
</feature>
<organism evidence="9 10">
    <name type="scientific">Psychroflexus lacisalsi</name>
    <dbReference type="NCBI Taxonomy" id="503928"/>
    <lineage>
        <taxon>Bacteria</taxon>
        <taxon>Pseudomonadati</taxon>
        <taxon>Bacteroidota</taxon>
        <taxon>Flavobacteriia</taxon>
        <taxon>Flavobacteriales</taxon>
        <taxon>Flavobacteriaceae</taxon>
        <taxon>Psychroflexus</taxon>
    </lineage>
</organism>
<accession>A0ABN1K3G2</accession>
<feature type="transmembrane region" description="Helical" evidence="8">
    <location>
        <begin position="142"/>
        <end position="165"/>
    </location>
</feature>
<evidence type="ECO:0000256" key="8">
    <source>
        <dbReference type="RuleBase" id="RU363041"/>
    </source>
</evidence>
<dbReference type="Proteomes" id="UP001500185">
    <property type="component" value="Unassembled WGS sequence"/>
</dbReference>
<dbReference type="InterPro" id="IPR002781">
    <property type="entry name" value="TM_pro_TauE-like"/>
</dbReference>
<evidence type="ECO:0000256" key="4">
    <source>
        <dbReference type="ARBA" id="ARBA00022475"/>
    </source>
</evidence>
<comment type="caution">
    <text evidence="9">The sequence shown here is derived from an EMBL/GenBank/DDBJ whole genome shotgun (WGS) entry which is preliminary data.</text>
</comment>
<keyword evidence="7 8" id="KW-0472">Membrane</keyword>
<feature type="transmembrane region" description="Helical" evidence="8">
    <location>
        <begin position="88"/>
        <end position="105"/>
    </location>
</feature>
<evidence type="ECO:0000313" key="9">
    <source>
        <dbReference type="EMBL" id="GAA0753444.1"/>
    </source>
</evidence>
<dbReference type="PANTHER" id="PTHR30269">
    <property type="entry name" value="TRANSMEMBRANE PROTEIN YFCA"/>
    <property type="match status" value="1"/>
</dbReference>
<feature type="transmembrane region" description="Helical" evidence="8">
    <location>
        <begin position="20"/>
        <end position="53"/>
    </location>
</feature>
<reference evidence="9 10" key="1">
    <citation type="journal article" date="2019" name="Int. J. Syst. Evol. Microbiol.">
        <title>The Global Catalogue of Microorganisms (GCM) 10K type strain sequencing project: providing services to taxonomists for standard genome sequencing and annotation.</title>
        <authorList>
            <consortium name="The Broad Institute Genomics Platform"/>
            <consortium name="The Broad Institute Genome Sequencing Center for Infectious Disease"/>
            <person name="Wu L."/>
            <person name="Ma J."/>
        </authorList>
    </citation>
    <scope>NUCLEOTIDE SEQUENCE [LARGE SCALE GENOMIC DNA]</scope>
    <source>
        <strain evidence="9 10">JCM 16231</strain>
    </source>
</reference>
<evidence type="ECO:0000256" key="3">
    <source>
        <dbReference type="ARBA" id="ARBA00022448"/>
    </source>
</evidence>
<dbReference type="Pfam" id="PF01925">
    <property type="entry name" value="TauE"/>
    <property type="match status" value="1"/>
</dbReference>
<keyword evidence="10" id="KW-1185">Reference proteome</keyword>
<protein>
    <recommendedName>
        <fullName evidence="8">Probable membrane transporter protein</fullName>
    </recommendedName>
</protein>
<keyword evidence="4 8" id="KW-1003">Cell membrane</keyword>
<evidence type="ECO:0000256" key="7">
    <source>
        <dbReference type="ARBA" id="ARBA00023136"/>
    </source>
</evidence>
<sequence length="253" mass="27802">MLKLKFALVLKKEKTVELYVLVILAIAIFCGFFVQSLVGFAGSLVALPILLFAVKLPDAIAYVSIFYLFSSSYLVYKEWRNIDKDTIVRLTLASLIGVVLGIVVLTYSKPAILQTGLGVFILLYVGYVLLGKKELALGKKANWTFGVMGGFFSGVFSTGGPLYVISVKNTVKEAKTFRATMIGVLALITLIRIPALSISGALNLQHFQMSVMVLPVFFLAQFLGIKFFPKINEVQFKRILLVILSLSGLALIF</sequence>
<proteinExistence type="inferred from homology"/>
<keyword evidence="3" id="KW-0813">Transport</keyword>
<evidence type="ECO:0000256" key="6">
    <source>
        <dbReference type="ARBA" id="ARBA00022989"/>
    </source>
</evidence>
<keyword evidence="6 8" id="KW-1133">Transmembrane helix</keyword>
<gene>
    <name evidence="9" type="ORF">GCM10009433_05630</name>
</gene>
<comment type="subcellular location">
    <subcellularLocation>
        <location evidence="1 8">Cell membrane</location>
        <topology evidence="1 8">Multi-pass membrane protein</topology>
    </subcellularLocation>
</comment>
<evidence type="ECO:0000256" key="1">
    <source>
        <dbReference type="ARBA" id="ARBA00004651"/>
    </source>
</evidence>
<keyword evidence="5 8" id="KW-0812">Transmembrane</keyword>